<evidence type="ECO:0008006" key="3">
    <source>
        <dbReference type="Google" id="ProtNLM"/>
    </source>
</evidence>
<keyword evidence="2" id="KW-1185">Reference proteome</keyword>
<gene>
    <name evidence="1" type="ORF">GCM10025866_00850</name>
</gene>
<evidence type="ECO:0000313" key="2">
    <source>
        <dbReference type="Proteomes" id="UP001321498"/>
    </source>
</evidence>
<dbReference type="SUPFAM" id="SSF52540">
    <property type="entry name" value="P-loop containing nucleoside triphosphate hydrolases"/>
    <property type="match status" value="1"/>
</dbReference>
<organism evidence="1 2">
    <name type="scientific">Naasia aerilata</name>
    <dbReference type="NCBI Taxonomy" id="1162966"/>
    <lineage>
        <taxon>Bacteria</taxon>
        <taxon>Bacillati</taxon>
        <taxon>Actinomycetota</taxon>
        <taxon>Actinomycetes</taxon>
        <taxon>Micrococcales</taxon>
        <taxon>Microbacteriaceae</taxon>
        <taxon>Naasia</taxon>
    </lineage>
</organism>
<name>A0ABN6XKQ1_9MICO</name>
<dbReference type="Gene3D" id="3.40.50.300">
    <property type="entry name" value="P-loop containing nucleotide triphosphate hydrolases"/>
    <property type="match status" value="1"/>
</dbReference>
<dbReference type="EMBL" id="AP027731">
    <property type="protein sequence ID" value="BDZ44176.1"/>
    <property type="molecule type" value="Genomic_DNA"/>
</dbReference>
<dbReference type="Proteomes" id="UP001321498">
    <property type="component" value="Chromosome"/>
</dbReference>
<accession>A0ABN6XKQ1</accession>
<dbReference type="RefSeq" id="WP_286277656.1">
    <property type="nucleotide sequence ID" value="NZ_AP027731.1"/>
</dbReference>
<dbReference type="InterPro" id="IPR027417">
    <property type="entry name" value="P-loop_NTPase"/>
</dbReference>
<evidence type="ECO:0000313" key="1">
    <source>
        <dbReference type="EMBL" id="BDZ44176.1"/>
    </source>
</evidence>
<proteinExistence type="predicted"/>
<sequence length="298" mass="30905">MLGAVDLPHEQRRSVGAWRPASEGALLAVGDRGSGRSTLLASLAAQSTGSRLVAGAGAEGPEALWDAVAERSAGLLLLDDLDLAVGRMPDEYAADVLDRLALALRTAGGGIAATARAPLAGALRPLGSAFGDVLVLRTGREHHAALLGAQCAYDGRVPPGGGWWRGDRIQLASADGGGVRTEPASVVAVELRTPLLVVSRTPERRLAQVRRAGGARAAGSDLAVDRVAVVGVDDFTATPSLWSAAARTPLLLDGCTPAEHRAITRRRELPPLLAPLEGRAWLVRPEEPTVRASVAWAP</sequence>
<reference evidence="2" key="1">
    <citation type="journal article" date="2019" name="Int. J. Syst. Evol. Microbiol.">
        <title>The Global Catalogue of Microorganisms (GCM) 10K type strain sequencing project: providing services to taxonomists for standard genome sequencing and annotation.</title>
        <authorList>
            <consortium name="The Broad Institute Genomics Platform"/>
            <consortium name="The Broad Institute Genome Sequencing Center for Infectious Disease"/>
            <person name="Wu L."/>
            <person name="Ma J."/>
        </authorList>
    </citation>
    <scope>NUCLEOTIDE SEQUENCE [LARGE SCALE GENOMIC DNA]</scope>
    <source>
        <strain evidence="2">NBRC 108725</strain>
    </source>
</reference>
<protein>
    <recommendedName>
        <fullName evidence="3">AAA+ ATPase domain-containing protein</fullName>
    </recommendedName>
</protein>